<evidence type="ECO:0000313" key="2">
    <source>
        <dbReference type="Proteomes" id="UP000281028"/>
    </source>
</evidence>
<protein>
    <submittedName>
        <fullName evidence="1">Uncharacterized protein</fullName>
    </submittedName>
</protein>
<proteinExistence type="predicted"/>
<dbReference type="EMBL" id="RIAR02000001">
    <property type="protein sequence ID" value="NSL90986.1"/>
    <property type="molecule type" value="Genomic_DNA"/>
</dbReference>
<dbReference type="OrthoDB" id="678918at2"/>
<dbReference type="Gene3D" id="1.10.10.1320">
    <property type="entry name" value="Anti-sigma factor, zinc-finger domain"/>
    <property type="match status" value="1"/>
</dbReference>
<sequence>MNTHHLSEEALQQAAMEQPEAGSVREAHLEGCPSCRAAVAEYRAIFGALKTMEKPVFDFDVAQLVLEQLPQPQPAVRRFPWPVVLTGAAAVMGFAVPLLVLGRFLSSLFSGIPAMMLALIGVTAAGILLFLCRETVLNYREKMRLLNFY</sequence>
<dbReference type="AlphaFoldDB" id="A0A433WPY6"/>
<keyword evidence="2" id="KW-1185">Reference proteome</keyword>
<dbReference type="InterPro" id="IPR041916">
    <property type="entry name" value="Anti_sigma_zinc_sf"/>
</dbReference>
<name>A0A433WPY6_9BACT</name>
<reference evidence="1" key="1">
    <citation type="submission" date="2020-05" db="EMBL/GenBank/DDBJ databases">
        <title>Chitinophaga laudate sp. nov., isolated from a tropical peat swamp.</title>
        <authorList>
            <person name="Goh C.B.S."/>
            <person name="Lee M.S."/>
            <person name="Parimannan S."/>
            <person name="Pasbakhsh P."/>
            <person name="Yule C.M."/>
            <person name="Rajandas H."/>
            <person name="Loke S."/>
            <person name="Croft L."/>
            <person name="Tan J.B.L."/>
        </authorList>
    </citation>
    <scope>NUCLEOTIDE SEQUENCE</scope>
    <source>
        <strain evidence="1">Mgbs1</strain>
    </source>
</reference>
<gene>
    <name evidence="1" type="ORF">ECE50_029445</name>
</gene>
<evidence type="ECO:0000313" key="1">
    <source>
        <dbReference type="EMBL" id="NSL90986.1"/>
    </source>
</evidence>
<dbReference type="Proteomes" id="UP000281028">
    <property type="component" value="Unassembled WGS sequence"/>
</dbReference>
<organism evidence="1 2">
    <name type="scientific">Chitinophaga solisilvae</name>
    <dbReference type="NCBI Taxonomy" id="1233460"/>
    <lineage>
        <taxon>Bacteria</taxon>
        <taxon>Pseudomonadati</taxon>
        <taxon>Bacteroidota</taxon>
        <taxon>Chitinophagia</taxon>
        <taxon>Chitinophagales</taxon>
        <taxon>Chitinophagaceae</taxon>
        <taxon>Chitinophaga</taxon>
    </lineage>
</organism>
<comment type="caution">
    <text evidence="1">The sequence shown here is derived from an EMBL/GenBank/DDBJ whole genome shotgun (WGS) entry which is preliminary data.</text>
</comment>
<accession>A0A433WPY6</accession>